<name>A0A381UAZ0_9ZZZZ</name>
<dbReference type="EMBL" id="UINC01006086">
    <property type="protein sequence ID" value="SVA25392.1"/>
    <property type="molecule type" value="Genomic_DNA"/>
</dbReference>
<accession>A0A381UAZ0</accession>
<organism evidence="1">
    <name type="scientific">marine metagenome</name>
    <dbReference type="NCBI Taxonomy" id="408172"/>
    <lineage>
        <taxon>unclassified sequences</taxon>
        <taxon>metagenomes</taxon>
        <taxon>ecological metagenomes</taxon>
    </lineage>
</organism>
<dbReference type="AlphaFoldDB" id="A0A381UAZ0"/>
<evidence type="ECO:0000313" key="1">
    <source>
        <dbReference type="EMBL" id="SVA25392.1"/>
    </source>
</evidence>
<reference evidence="1" key="1">
    <citation type="submission" date="2018-05" db="EMBL/GenBank/DDBJ databases">
        <authorList>
            <person name="Lanie J.A."/>
            <person name="Ng W.-L."/>
            <person name="Kazmierczak K.M."/>
            <person name="Andrzejewski T.M."/>
            <person name="Davidsen T.M."/>
            <person name="Wayne K.J."/>
            <person name="Tettelin H."/>
            <person name="Glass J.I."/>
            <person name="Rusch D."/>
            <person name="Podicherti R."/>
            <person name="Tsui H.-C.T."/>
            <person name="Winkler M.E."/>
        </authorList>
    </citation>
    <scope>NUCLEOTIDE SEQUENCE</scope>
</reference>
<sequence length="56" mass="6853">MQNFKEYSSKFFNPQKCKCCKQKFKELAINEELESLCENCFEETEKQFESDFGYFR</sequence>
<protein>
    <submittedName>
        <fullName evidence="1">Uncharacterized protein</fullName>
    </submittedName>
</protein>
<gene>
    <name evidence="1" type="ORF">METZ01_LOCUS78246</name>
</gene>
<proteinExistence type="predicted"/>